<accession>A0ABY3VY59</accession>
<organism evidence="2 3">
    <name type="scientific">Bartonella krasnovii</name>
    <dbReference type="NCBI Taxonomy" id="2267275"/>
    <lineage>
        <taxon>Bacteria</taxon>
        <taxon>Pseudomonadati</taxon>
        <taxon>Pseudomonadota</taxon>
        <taxon>Alphaproteobacteria</taxon>
        <taxon>Hyphomicrobiales</taxon>
        <taxon>Bartonellaceae</taxon>
        <taxon>Bartonella</taxon>
    </lineage>
</organism>
<dbReference type="Proteomes" id="UP000829580">
    <property type="component" value="Chromosome"/>
</dbReference>
<dbReference type="GeneID" id="71062360"/>
<evidence type="ECO:0000313" key="2">
    <source>
        <dbReference type="EMBL" id="UNF28944.1"/>
    </source>
</evidence>
<keyword evidence="1" id="KW-0812">Transmembrane</keyword>
<keyword evidence="1" id="KW-0472">Membrane</keyword>
<proteinExistence type="predicted"/>
<reference evidence="2 3" key="1">
    <citation type="submission" date="2022-02" db="EMBL/GenBank/DDBJ databases">
        <title>Genomic structural plasticity of rodent-associated Bartonella in nature.</title>
        <authorList>
            <person name="Sousa K.C.M."/>
            <person name="Gutierrez R."/>
            <person name="Yahalomi D."/>
            <person name="Shalit T."/>
            <person name="Markus B."/>
            <person name="Nachum-Biala Y."/>
            <person name="Hawlena H."/>
            <person name="Marcos-Hadad E."/>
            <person name="Hazkani-Covo E."/>
            <person name="Neves H.R."/>
            <person name="Covo S."/>
            <person name="Harrus S."/>
        </authorList>
    </citation>
    <scope>NUCLEOTIDE SEQUENCE [LARGE SCALE GENOMIC DNA]</scope>
    <source>
        <strain evidence="2 3">B35_1_2</strain>
    </source>
</reference>
<evidence type="ECO:0000256" key="1">
    <source>
        <dbReference type="SAM" id="Phobius"/>
    </source>
</evidence>
<dbReference type="EMBL" id="CP093033">
    <property type="protein sequence ID" value="UNF28944.1"/>
    <property type="molecule type" value="Genomic_DNA"/>
</dbReference>
<feature type="transmembrane region" description="Helical" evidence="1">
    <location>
        <begin position="6"/>
        <end position="27"/>
    </location>
</feature>
<protein>
    <submittedName>
        <fullName evidence="2">Uncharacterized protein</fullName>
    </submittedName>
</protein>
<dbReference type="RefSeq" id="WP_167309322.1">
    <property type="nucleotide sequence ID" value="NZ_CP031844.2"/>
</dbReference>
<keyword evidence="3" id="KW-1185">Reference proteome</keyword>
<sequence length="52" mass="6028">MKTRYYNVWALGFGVGCGDMGILSFVLKMVTYGGFSFYHLLKYVSYRFIDVL</sequence>
<keyword evidence="1" id="KW-1133">Transmembrane helix</keyword>
<name>A0ABY3VY59_9HYPH</name>
<dbReference type="PROSITE" id="PS51257">
    <property type="entry name" value="PROKAR_LIPOPROTEIN"/>
    <property type="match status" value="1"/>
</dbReference>
<gene>
    <name evidence="2" type="ORF">MNL13_07025</name>
</gene>
<evidence type="ECO:0000313" key="3">
    <source>
        <dbReference type="Proteomes" id="UP000829580"/>
    </source>
</evidence>